<evidence type="ECO:0000313" key="2">
    <source>
        <dbReference type="Proteomes" id="UP000219338"/>
    </source>
</evidence>
<dbReference type="OrthoDB" id="3269001at2759"/>
<evidence type="ECO:0000313" key="1">
    <source>
        <dbReference type="EMBL" id="SJL15207.1"/>
    </source>
</evidence>
<dbReference type="Proteomes" id="UP000219338">
    <property type="component" value="Unassembled WGS sequence"/>
</dbReference>
<reference evidence="2" key="1">
    <citation type="journal article" date="2017" name="Nat. Ecol. Evol.">
        <title>Genome expansion and lineage-specific genetic innovations in the forest pathogenic fungi Armillaria.</title>
        <authorList>
            <person name="Sipos G."/>
            <person name="Prasanna A.N."/>
            <person name="Walter M.C."/>
            <person name="O'Connor E."/>
            <person name="Balint B."/>
            <person name="Krizsan K."/>
            <person name="Kiss B."/>
            <person name="Hess J."/>
            <person name="Varga T."/>
            <person name="Slot J."/>
            <person name="Riley R."/>
            <person name="Boka B."/>
            <person name="Rigling D."/>
            <person name="Barry K."/>
            <person name="Lee J."/>
            <person name="Mihaltcheva S."/>
            <person name="LaButti K."/>
            <person name="Lipzen A."/>
            <person name="Waldron R."/>
            <person name="Moloney N.M."/>
            <person name="Sperisen C."/>
            <person name="Kredics L."/>
            <person name="Vagvoelgyi C."/>
            <person name="Patrignani A."/>
            <person name="Fitzpatrick D."/>
            <person name="Nagy I."/>
            <person name="Doyle S."/>
            <person name="Anderson J.B."/>
            <person name="Grigoriev I.V."/>
            <person name="Gueldener U."/>
            <person name="Muensterkoetter M."/>
            <person name="Nagy L.G."/>
        </authorList>
    </citation>
    <scope>NUCLEOTIDE SEQUENCE [LARGE SCALE GENOMIC DNA]</scope>
    <source>
        <strain evidence="2">C18/9</strain>
    </source>
</reference>
<proteinExistence type="predicted"/>
<protein>
    <submittedName>
        <fullName evidence="1">Uncharacterized protein</fullName>
    </submittedName>
</protein>
<organism evidence="1 2">
    <name type="scientific">Armillaria ostoyae</name>
    <name type="common">Armillaria root rot fungus</name>
    <dbReference type="NCBI Taxonomy" id="47428"/>
    <lineage>
        <taxon>Eukaryota</taxon>
        <taxon>Fungi</taxon>
        <taxon>Dikarya</taxon>
        <taxon>Basidiomycota</taxon>
        <taxon>Agaricomycotina</taxon>
        <taxon>Agaricomycetes</taxon>
        <taxon>Agaricomycetidae</taxon>
        <taxon>Agaricales</taxon>
        <taxon>Marasmiineae</taxon>
        <taxon>Physalacriaceae</taxon>
        <taxon>Armillaria</taxon>
    </lineage>
</organism>
<accession>A0A284S2L4</accession>
<dbReference type="AlphaFoldDB" id="A0A284S2L4"/>
<dbReference type="PANTHER" id="PTHR46579">
    <property type="entry name" value="F5/8 TYPE C DOMAIN-CONTAINING PROTEIN-RELATED"/>
    <property type="match status" value="1"/>
</dbReference>
<gene>
    <name evidence="1" type="ORF">ARMOST_18693</name>
</gene>
<dbReference type="EMBL" id="FUEG01000027">
    <property type="protein sequence ID" value="SJL15207.1"/>
    <property type="molecule type" value="Genomic_DNA"/>
</dbReference>
<sequence>MAPLVDVFLELWEPGVRFSWTHLHPQGRLVRCALVVVICDLPAARKVGGFAPFNHQRFCSMCWCTLESHGYGNVMFHDWKRRTNDDCRTWANRFHNINPGDYGTDKEYQKALDSIYDRSGMRWSELLHLPYFDPSCHIVVDAMHNLFLGLIKEHFEGILGYCLDDMSTPKPPPVFDIVLSQDGSNWEKPFSTNETASLDKAVRWLQEPLCHELPKDDVESLHFQKHHKRFEKLYLRPLQLLCLELGVWMDPANPKNM</sequence>
<keyword evidence="2" id="KW-1185">Reference proteome</keyword>
<name>A0A284S2L4_ARMOS</name>
<dbReference type="STRING" id="47428.A0A284S2L4"/>
<dbReference type="OMA" id="WCTLESH"/>
<dbReference type="PANTHER" id="PTHR46579:SF2">
    <property type="entry name" value="C2H2-TYPE DOMAIN-CONTAINING PROTEIN"/>
    <property type="match status" value="1"/>
</dbReference>